<dbReference type="AlphaFoldDB" id="A0A238YDF2"/>
<dbReference type="Proteomes" id="UP000198412">
    <property type="component" value="Unassembled WGS sequence"/>
</dbReference>
<dbReference type="OrthoDB" id="1423267at2"/>
<proteinExistence type="predicted"/>
<organism evidence="1 2">
    <name type="scientific">Lutibacter flavus</name>
    <dbReference type="NCBI Taxonomy" id="691689"/>
    <lineage>
        <taxon>Bacteria</taxon>
        <taxon>Pseudomonadati</taxon>
        <taxon>Bacteroidota</taxon>
        <taxon>Flavobacteriia</taxon>
        <taxon>Flavobacteriales</taxon>
        <taxon>Flavobacteriaceae</taxon>
        <taxon>Lutibacter</taxon>
    </lineage>
</organism>
<evidence type="ECO:0000313" key="2">
    <source>
        <dbReference type="Proteomes" id="UP000198412"/>
    </source>
</evidence>
<sequence length="219" mass="25658">MSKIGIIDDNKAQRETLKSLIESHLDNFESSIEVVDVFPFADDSISLYKEWIEQNEIICLIFDEQMHNDSEEGKGPVGYRGNQLVLEIRKYFMDIPIYVITSHKNDDDLQKKFSEFEDIIGREEFIVDGEKYVKRFIRASQSFLNENIEELSELKQLSEIVASGKNDENDLNRLKALQLKLNVQLDSGLGERKDWLDEYENKIQFLEDLQKKIENKIKE</sequence>
<name>A0A238YDF2_9FLAO</name>
<evidence type="ECO:0000313" key="1">
    <source>
        <dbReference type="EMBL" id="SNR68633.1"/>
    </source>
</evidence>
<dbReference type="RefSeq" id="WP_089378748.1">
    <property type="nucleotide sequence ID" value="NZ_FZNX01000004.1"/>
</dbReference>
<reference evidence="2" key="1">
    <citation type="submission" date="2017-06" db="EMBL/GenBank/DDBJ databases">
        <authorList>
            <person name="Varghese N."/>
            <person name="Submissions S."/>
        </authorList>
    </citation>
    <scope>NUCLEOTIDE SEQUENCE [LARGE SCALE GENOMIC DNA]</scope>
    <source>
        <strain evidence="2">DSM 27993</strain>
    </source>
</reference>
<accession>A0A238YDF2</accession>
<dbReference type="Gene3D" id="3.40.50.2300">
    <property type="match status" value="1"/>
</dbReference>
<keyword evidence="2" id="KW-1185">Reference proteome</keyword>
<dbReference type="EMBL" id="FZNX01000004">
    <property type="protein sequence ID" value="SNR68633.1"/>
    <property type="molecule type" value="Genomic_DNA"/>
</dbReference>
<gene>
    <name evidence="1" type="ORF">SAMN04488111_2461</name>
</gene>
<protein>
    <submittedName>
        <fullName evidence="1">Response regulator receiver domain-containing protein</fullName>
    </submittedName>
</protein>